<dbReference type="GO" id="GO:0005856">
    <property type="term" value="C:cytoskeleton"/>
    <property type="evidence" value="ECO:0007669"/>
    <property type="project" value="TreeGrafter"/>
</dbReference>
<organism evidence="3 4">
    <name type="scientific">Bradyrhizobium jicamae</name>
    <dbReference type="NCBI Taxonomy" id="280332"/>
    <lineage>
        <taxon>Bacteria</taxon>
        <taxon>Pseudomonadati</taxon>
        <taxon>Pseudomonadota</taxon>
        <taxon>Alphaproteobacteria</taxon>
        <taxon>Hyphomicrobiales</taxon>
        <taxon>Nitrobacteraceae</taxon>
        <taxon>Bradyrhizobium</taxon>
    </lineage>
</organism>
<dbReference type="RefSeq" id="WP_057840234.1">
    <property type="nucleotide sequence ID" value="NZ_LLXZ01000215.1"/>
</dbReference>
<dbReference type="OrthoDB" id="5291399at2"/>
<reference evidence="3 4" key="1">
    <citation type="submission" date="2014-03" db="EMBL/GenBank/DDBJ databases">
        <title>Bradyrhizobium valentinum sp. nov., isolated from effective nodules of Lupinus mariae-josephae, a lupine endemic of basic-lime soils in Eastern Spain.</title>
        <authorList>
            <person name="Duran D."/>
            <person name="Rey L."/>
            <person name="Navarro A."/>
            <person name="Busquets A."/>
            <person name="Imperial J."/>
            <person name="Ruiz-Argueso T."/>
        </authorList>
    </citation>
    <scope>NUCLEOTIDE SEQUENCE [LARGE SCALE GENOMIC DNA]</scope>
    <source>
        <strain evidence="3 4">PAC68</strain>
    </source>
</reference>
<dbReference type="Proteomes" id="UP000050863">
    <property type="component" value="Unassembled WGS sequence"/>
</dbReference>
<dbReference type="InterPro" id="IPR051017">
    <property type="entry name" value="Aldolase-II_Adducin_sf"/>
</dbReference>
<dbReference type="AlphaFoldDB" id="A0A0R3KHC9"/>
<evidence type="ECO:0000259" key="2">
    <source>
        <dbReference type="SMART" id="SM01007"/>
    </source>
</evidence>
<dbReference type="STRING" id="280332.CQ12_04335"/>
<dbReference type="InterPro" id="IPR036409">
    <property type="entry name" value="Aldolase_II/adducin_N_sf"/>
</dbReference>
<comment type="similarity">
    <text evidence="1">Belongs to the aldolase class II family.</text>
</comment>
<keyword evidence="4" id="KW-1185">Reference proteome</keyword>
<feature type="domain" description="Class II aldolase/adducin N-terminal" evidence="2">
    <location>
        <begin position="29"/>
        <end position="209"/>
    </location>
</feature>
<proteinExistence type="inferred from homology"/>
<evidence type="ECO:0000313" key="4">
    <source>
        <dbReference type="Proteomes" id="UP000050863"/>
    </source>
</evidence>
<dbReference type="Gene3D" id="3.40.225.10">
    <property type="entry name" value="Class II aldolase/adducin N-terminal domain"/>
    <property type="match status" value="1"/>
</dbReference>
<dbReference type="FunFam" id="3.40.225.10:FF:000013">
    <property type="entry name" value="Class II aldolase"/>
    <property type="match status" value="1"/>
</dbReference>
<name>A0A0R3KHC9_9BRAD</name>
<accession>A0A0R3KHC9</accession>
<evidence type="ECO:0000313" key="3">
    <source>
        <dbReference type="EMBL" id="KRQ94762.1"/>
    </source>
</evidence>
<gene>
    <name evidence="3" type="ORF">CQ12_04335</name>
</gene>
<dbReference type="Pfam" id="PF00596">
    <property type="entry name" value="Aldolase_II"/>
    <property type="match status" value="1"/>
</dbReference>
<dbReference type="EMBL" id="LLXZ01000215">
    <property type="protein sequence ID" value="KRQ94762.1"/>
    <property type="molecule type" value="Genomic_DNA"/>
</dbReference>
<dbReference type="SMART" id="SM01007">
    <property type="entry name" value="Aldolase_II"/>
    <property type="match status" value="1"/>
</dbReference>
<comment type="caution">
    <text evidence="3">The sequence shown here is derived from an EMBL/GenBank/DDBJ whole genome shotgun (WGS) entry which is preliminary data.</text>
</comment>
<evidence type="ECO:0000256" key="1">
    <source>
        <dbReference type="ARBA" id="ARBA00037961"/>
    </source>
</evidence>
<protein>
    <submittedName>
        <fullName evidence="3">Aldolase</fullName>
    </submittedName>
</protein>
<dbReference type="PANTHER" id="PTHR10672:SF3">
    <property type="entry name" value="PROTEIN HU-LI TAI SHAO"/>
    <property type="match status" value="1"/>
</dbReference>
<dbReference type="NCBIfam" id="NF005451">
    <property type="entry name" value="PRK07044.1"/>
    <property type="match status" value="1"/>
</dbReference>
<dbReference type="InterPro" id="IPR001303">
    <property type="entry name" value="Aldolase_II/adducin_N"/>
</dbReference>
<sequence>MNPPVSSPAVKVVKSVREQVSAEEWQARVDLAACYRLTAMYGMTEMVANHISCRVPGTTDQFLINPYGMLYEEIDASSLIKVDVEGNTLFNASDYDVNVAGFVIHSAIHMAKHDMDCVAHTHTPAGMAVSAMECGLLPLAQTSMRFLHIAYHDFEGIADDVDERARLVRDLGDHEAMILRNHGLLVVGRTVPAAFNVLFRLERACQVQVMALSCNTKLIYPPQNVLEETYDKMRPRTDRPARNGELAWPALLRKLDRTDPSYRN</sequence>
<dbReference type="GO" id="GO:0051015">
    <property type="term" value="F:actin filament binding"/>
    <property type="evidence" value="ECO:0007669"/>
    <property type="project" value="TreeGrafter"/>
</dbReference>
<dbReference type="SUPFAM" id="SSF53639">
    <property type="entry name" value="AraD/HMP-PK domain-like"/>
    <property type="match status" value="1"/>
</dbReference>
<dbReference type="PANTHER" id="PTHR10672">
    <property type="entry name" value="ADDUCIN"/>
    <property type="match status" value="1"/>
</dbReference>